<evidence type="ECO:0000313" key="2">
    <source>
        <dbReference type="Proteomes" id="UP000009101"/>
    </source>
</evidence>
<dbReference type="Proteomes" id="UP000009101">
    <property type="component" value="Chromosome"/>
</dbReference>
<dbReference type="HOGENOM" id="CLU_3429732_0_0_5"/>
<sequence>METSVARKHIHDLKRMNVI</sequence>
<organism evidence="1 2">
    <name type="scientific">Bartonella clarridgeiae (strain CCUG 45776 / CIP 104772 / 73)</name>
    <dbReference type="NCBI Taxonomy" id="696125"/>
    <lineage>
        <taxon>Bacteria</taxon>
        <taxon>Pseudomonadati</taxon>
        <taxon>Pseudomonadota</taxon>
        <taxon>Alphaproteobacteria</taxon>
        <taxon>Hyphomicrobiales</taxon>
        <taxon>Bartonellaceae</taxon>
        <taxon>Bartonella</taxon>
    </lineage>
</organism>
<name>E6YG03_BARC7</name>
<reference evidence="2" key="1">
    <citation type="submission" date="2009-11" db="EMBL/GenBank/DDBJ databases">
        <title>Genome sequencing of Bartonella species and comparative genomics.</title>
        <authorList>
            <person name="Engel P."/>
            <person name="Salzburger W."/>
            <person name="Marius L."/>
            <person name="Chao-Chin C."/>
            <person name="Soichi M."/>
            <person name="Christa L."/>
            <person name="Alexandra C."/>
            <person name="Aurelie L."/>
            <person name="Claudine M."/>
            <person name="Stephan S.C."/>
            <person name="Christoph D."/>
        </authorList>
    </citation>
    <scope>NUCLEOTIDE SEQUENCE [LARGE SCALE GENOMIC DNA]</scope>
    <source>
        <strain evidence="2">CIP 104772 / 73</strain>
    </source>
</reference>
<keyword evidence="2" id="KW-1185">Reference proteome</keyword>
<proteinExistence type="predicted"/>
<accession>E6YG03</accession>
<gene>
    <name evidence="1" type="ordered locus">BARCL_0110</name>
</gene>
<dbReference type="EMBL" id="FN645454">
    <property type="protein sequence ID" value="CBI75791.1"/>
    <property type="molecule type" value="Genomic_DNA"/>
</dbReference>
<dbReference type="KEGG" id="bcd:BARCL_0110"/>
<dbReference type="AlphaFoldDB" id="E6YG03"/>
<protein>
    <submittedName>
        <fullName evidence="1">Uncharacterized protein</fullName>
    </submittedName>
</protein>
<reference evidence="1 2" key="2">
    <citation type="journal article" date="2011" name="PLoS Genet.">
        <title>Parallel evolution of a type IV secretion system in radiating lineages of the host-restricted bacterial pathogen Bartonella.</title>
        <authorList>
            <person name="Engel P."/>
            <person name="Salzburger W."/>
            <person name="Liesch M."/>
            <person name="Chang C.C."/>
            <person name="Maruyama S."/>
            <person name="Lanz C."/>
            <person name="Calteau A."/>
            <person name="Lajus A."/>
            <person name="Medigue C."/>
            <person name="Schuster S.C."/>
            <person name="Dehio C."/>
        </authorList>
    </citation>
    <scope>NUCLEOTIDE SEQUENCE [LARGE SCALE GENOMIC DNA]</scope>
    <source>
        <strain evidence="2">CIP 104772 / 73</strain>
    </source>
</reference>
<evidence type="ECO:0000313" key="1">
    <source>
        <dbReference type="EMBL" id="CBI75791.1"/>
    </source>
</evidence>